<dbReference type="Pfam" id="PF13520">
    <property type="entry name" value="AA_permease_2"/>
    <property type="match status" value="1"/>
</dbReference>
<comment type="caution">
    <text evidence="8">The sequence shown here is derived from an EMBL/GenBank/DDBJ whole genome shotgun (WGS) entry which is preliminary data.</text>
</comment>
<evidence type="ECO:0000313" key="8">
    <source>
        <dbReference type="EMBL" id="KRL86802.1"/>
    </source>
</evidence>
<evidence type="ECO:0000256" key="5">
    <source>
        <dbReference type="ARBA" id="ARBA00022989"/>
    </source>
</evidence>
<evidence type="ECO:0000256" key="6">
    <source>
        <dbReference type="ARBA" id="ARBA00023136"/>
    </source>
</evidence>
<evidence type="ECO:0000256" key="4">
    <source>
        <dbReference type="ARBA" id="ARBA00022692"/>
    </source>
</evidence>
<accession>A0A0R1U729</accession>
<keyword evidence="4 7" id="KW-0812">Transmembrane</keyword>
<dbReference type="InterPro" id="IPR002293">
    <property type="entry name" value="AA/rel_permease1"/>
</dbReference>
<evidence type="ECO:0000256" key="7">
    <source>
        <dbReference type="SAM" id="Phobius"/>
    </source>
</evidence>
<feature type="transmembrane region" description="Helical" evidence="7">
    <location>
        <begin position="391"/>
        <end position="417"/>
    </location>
</feature>
<evidence type="ECO:0000256" key="3">
    <source>
        <dbReference type="ARBA" id="ARBA00022475"/>
    </source>
</evidence>
<feature type="transmembrane region" description="Helical" evidence="7">
    <location>
        <begin position="61"/>
        <end position="82"/>
    </location>
</feature>
<feature type="transmembrane region" description="Helical" evidence="7">
    <location>
        <begin position="472"/>
        <end position="493"/>
    </location>
</feature>
<dbReference type="STRING" id="1423783.FC50_GL000447"/>
<dbReference type="PATRIC" id="fig|1423783.4.peg.464"/>
<dbReference type="GO" id="GO:0005886">
    <property type="term" value="C:plasma membrane"/>
    <property type="evidence" value="ECO:0007669"/>
    <property type="project" value="UniProtKB-SubCell"/>
</dbReference>
<dbReference type="EMBL" id="AZFJ01000037">
    <property type="protein sequence ID" value="KRL86802.1"/>
    <property type="molecule type" value="Genomic_DNA"/>
</dbReference>
<sequence length="506" mass="56584">MFANVIVLVGILRIRGYIIMQDAPMLGQPRQKYMAWPVLGLLVFVTVIGFENILYPFQNQGLSVIFSWIFLLLAYIVPYALISAQIGTTFTQDGGGLATWVRHTSGDTLGYVVSWMYWSSTLPYLIDVSNSVIVAISWLWLGNNKLDKHMSTLWFGIFTFLVILIFIILENVFSRSMEVMSLIGGAAMFLMAVLFVVLAAAGIAKGYHPASNLFDLSAYKPHFSTHYFSTTGLLIFATSGAELGATYIQQVRNPKKEFPKAMWILAIMTGFLIIFGSLALGVYFDANHLPNDLKMNGSYYAFHYLGQQWGVGNLFMYMFAGTQLVFMLAQLAVLIDAASRVLSADTAARFMPQWLLKKNRQGRPIHSYVFTASLCLFLLLLSSTLPNINTIFNWLLNLNGIVSPYKTCWVFFAFLALRAQSDKFRSGYTFIKNKAGAMVVGGWCLLFTFVCATMGFMPQEAAWGTHAFNHQLLMNGVSVLVLFGLGFVMPMIARYEAKKHGTVLIH</sequence>
<proteinExistence type="predicted"/>
<dbReference type="PIRSF" id="PIRSF006060">
    <property type="entry name" value="AA_transporter"/>
    <property type="match status" value="1"/>
</dbReference>
<feature type="transmembrane region" description="Helical" evidence="7">
    <location>
        <begin position="185"/>
        <end position="207"/>
    </location>
</feature>
<dbReference type="PANTHER" id="PTHR42770:SF15">
    <property type="entry name" value="GLUTAMATE_GAMMA-AMINOBUTYRATE ANTIPORTER-RELATED"/>
    <property type="match status" value="1"/>
</dbReference>
<keyword evidence="2" id="KW-0813">Transport</keyword>
<dbReference type="InterPro" id="IPR050367">
    <property type="entry name" value="APC_superfamily"/>
</dbReference>
<evidence type="ECO:0000256" key="2">
    <source>
        <dbReference type="ARBA" id="ARBA00022448"/>
    </source>
</evidence>
<feature type="transmembrane region" description="Helical" evidence="7">
    <location>
        <begin position="33"/>
        <end position="55"/>
    </location>
</feature>
<feature type="transmembrane region" description="Helical" evidence="7">
    <location>
        <begin position="261"/>
        <end position="284"/>
    </location>
</feature>
<dbReference type="GO" id="GO:0022857">
    <property type="term" value="F:transmembrane transporter activity"/>
    <property type="evidence" value="ECO:0007669"/>
    <property type="project" value="InterPro"/>
</dbReference>
<gene>
    <name evidence="8" type="ORF">FC50_GL000447</name>
</gene>
<reference evidence="8 9" key="1">
    <citation type="journal article" date="2015" name="Genome Announc.">
        <title>Expanding the biotechnology potential of lactobacilli through comparative genomics of 213 strains and associated genera.</title>
        <authorList>
            <person name="Sun Z."/>
            <person name="Harris H.M."/>
            <person name="McCann A."/>
            <person name="Guo C."/>
            <person name="Argimon S."/>
            <person name="Zhang W."/>
            <person name="Yang X."/>
            <person name="Jeffery I.B."/>
            <person name="Cooney J.C."/>
            <person name="Kagawa T.F."/>
            <person name="Liu W."/>
            <person name="Song Y."/>
            <person name="Salvetti E."/>
            <person name="Wrobel A."/>
            <person name="Rasinkangas P."/>
            <person name="Parkhill J."/>
            <person name="Rea M.C."/>
            <person name="O'Sullivan O."/>
            <person name="Ritari J."/>
            <person name="Douillard F.P."/>
            <person name="Paul Ross R."/>
            <person name="Yang R."/>
            <person name="Briner A.E."/>
            <person name="Felis G.E."/>
            <person name="de Vos W.M."/>
            <person name="Barrangou R."/>
            <person name="Klaenhammer T.R."/>
            <person name="Caufield P.W."/>
            <person name="Cui Y."/>
            <person name="Zhang H."/>
            <person name="O'Toole P.W."/>
        </authorList>
    </citation>
    <scope>NUCLEOTIDE SEQUENCE [LARGE SCALE GENOMIC DNA]</scope>
    <source>
        <strain evidence="8 9">DSM 15945</strain>
    </source>
</reference>
<feature type="transmembrane region" description="Helical" evidence="7">
    <location>
        <begin position="365"/>
        <end position="385"/>
    </location>
</feature>
<dbReference type="PANTHER" id="PTHR42770">
    <property type="entry name" value="AMINO ACID TRANSPORTER-RELATED"/>
    <property type="match status" value="1"/>
</dbReference>
<dbReference type="Proteomes" id="UP000051922">
    <property type="component" value="Unassembled WGS sequence"/>
</dbReference>
<keyword evidence="3" id="KW-1003">Cell membrane</keyword>
<feature type="transmembrane region" description="Helical" evidence="7">
    <location>
        <begin position="314"/>
        <end position="335"/>
    </location>
</feature>
<dbReference type="Gene3D" id="1.20.1740.10">
    <property type="entry name" value="Amino acid/polyamine transporter I"/>
    <property type="match status" value="1"/>
</dbReference>
<name>A0A0R1U729_9LACO</name>
<keyword evidence="5 7" id="KW-1133">Transmembrane helix</keyword>
<keyword evidence="9" id="KW-1185">Reference proteome</keyword>
<feature type="transmembrane region" description="Helical" evidence="7">
    <location>
        <begin position="227"/>
        <end position="249"/>
    </location>
</feature>
<evidence type="ECO:0000313" key="9">
    <source>
        <dbReference type="Proteomes" id="UP000051922"/>
    </source>
</evidence>
<comment type="subcellular location">
    <subcellularLocation>
        <location evidence="1">Cell membrane</location>
        <topology evidence="1">Multi-pass membrane protein</topology>
    </subcellularLocation>
</comment>
<feature type="transmembrane region" description="Helical" evidence="7">
    <location>
        <begin position="437"/>
        <end position="457"/>
    </location>
</feature>
<evidence type="ECO:0000256" key="1">
    <source>
        <dbReference type="ARBA" id="ARBA00004651"/>
    </source>
</evidence>
<organism evidence="8 9">
    <name type="scientific">Lacticaseibacillus pantheris DSM 15945 = JCM 12539 = NBRC 106106</name>
    <dbReference type="NCBI Taxonomy" id="1423783"/>
    <lineage>
        <taxon>Bacteria</taxon>
        <taxon>Bacillati</taxon>
        <taxon>Bacillota</taxon>
        <taxon>Bacilli</taxon>
        <taxon>Lactobacillales</taxon>
        <taxon>Lactobacillaceae</taxon>
        <taxon>Lacticaseibacillus</taxon>
    </lineage>
</organism>
<dbReference type="AlphaFoldDB" id="A0A0R1U729"/>
<feature type="transmembrane region" description="Helical" evidence="7">
    <location>
        <begin position="153"/>
        <end position="173"/>
    </location>
</feature>
<keyword evidence="6 7" id="KW-0472">Membrane</keyword>
<protein>
    <submittedName>
        <fullName evidence="8">Amino acid transporter</fullName>
    </submittedName>
</protein>